<dbReference type="EMBL" id="CM042017">
    <property type="protein sequence ID" value="KAI3688985.1"/>
    <property type="molecule type" value="Genomic_DNA"/>
</dbReference>
<comment type="caution">
    <text evidence="1">The sequence shown here is derived from an EMBL/GenBank/DDBJ whole genome shotgun (WGS) entry which is preliminary data.</text>
</comment>
<gene>
    <name evidence="1" type="ORF">L2E82_46931</name>
</gene>
<organism evidence="1 2">
    <name type="scientific">Cichorium intybus</name>
    <name type="common">Chicory</name>
    <dbReference type="NCBI Taxonomy" id="13427"/>
    <lineage>
        <taxon>Eukaryota</taxon>
        <taxon>Viridiplantae</taxon>
        <taxon>Streptophyta</taxon>
        <taxon>Embryophyta</taxon>
        <taxon>Tracheophyta</taxon>
        <taxon>Spermatophyta</taxon>
        <taxon>Magnoliopsida</taxon>
        <taxon>eudicotyledons</taxon>
        <taxon>Gunneridae</taxon>
        <taxon>Pentapetalae</taxon>
        <taxon>asterids</taxon>
        <taxon>campanulids</taxon>
        <taxon>Asterales</taxon>
        <taxon>Asteraceae</taxon>
        <taxon>Cichorioideae</taxon>
        <taxon>Cichorieae</taxon>
        <taxon>Cichoriinae</taxon>
        <taxon>Cichorium</taxon>
    </lineage>
</organism>
<accession>A0ACB8YU25</accession>
<keyword evidence="2" id="KW-1185">Reference proteome</keyword>
<reference evidence="2" key="1">
    <citation type="journal article" date="2022" name="Mol. Ecol. Resour.">
        <title>The genomes of chicory, endive, great burdock and yacon provide insights into Asteraceae palaeo-polyploidization history and plant inulin production.</title>
        <authorList>
            <person name="Fan W."/>
            <person name="Wang S."/>
            <person name="Wang H."/>
            <person name="Wang A."/>
            <person name="Jiang F."/>
            <person name="Liu H."/>
            <person name="Zhao H."/>
            <person name="Xu D."/>
            <person name="Zhang Y."/>
        </authorList>
    </citation>
    <scope>NUCLEOTIDE SEQUENCE [LARGE SCALE GENOMIC DNA]</scope>
    <source>
        <strain evidence="2">cv. Punajuju</strain>
    </source>
</reference>
<evidence type="ECO:0000313" key="1">
    <source>
        <dbReference type="EMBL" id="KAI3688985.1"/>
    </source>
</evidence>
<dbReference type="Proteomes" id="UP001055811">
    <property type="component" value="Linkage Group LG09"/>
</dbReference>
<evidence type="ECO:0000313" key="2">
    <source>
        <dbReference type="Proteomes" id="UP001055811"/>
    </source>
</evidence>
<name>A0ACB8YU25_CICIN</name>
<reference evidence="1 2" key="2">
    <citation type="journal article" date="2022" name="Mol. Ecol. Resour.">
        <title>The genomes of chicory, endive, great burdock and yacon provide insights into Asteraceae paleo-polyploidization history and plant inulin production.</title>
        <authorList>
            <person name="Fan W."/>
            <person name="Wang S."/>
            <person name="Wang H."/>
            <person name="Wang A."/>
            <person name="Jiang F."/>
            <person name="Liu H."/>
            <person name="Zhao H."/>
            <person name="Xu D."/>
            <person name="Zhang Y."/>
        </authorList>
    </citation>
    <scope>NUCLEOTIDE SEQUENCE [LARGE SCALE GENOMIC DNA]</scope>
    <source>
        <strain evidence="2">cv. Punajuju</strain>
        <tissue evidence="1">Leaves</tissue>
    </source>
</reference>
<proteinExistence type="predicted"/>
<sequence length="82" mass="9289">MISRQQEGCRWQRMALIDVVIPELFKADDGPDSDAFHLQRCRDSPLEMQPSFGHGLLLSSLYGGILDRIIEITLTDAKSRND</sequence>
<protein>
    <submittedName>
        <fullName evidence="1">Uncharacterized protein</fullName>
    </submittedName>
</protein>